<protein>
    <submittedName>
        <fullName evidence="2">Uncharacterized protein</fullName>
    </submittedName>
</protein>
<dbReference type="EMBL" id="JAAZQQ010000002">
    <property type="protein sequence ID" value="NKX44670.1"/>
    <property type="molecule type" value="Genomic_DNA"/>
</dbReference>
<gene>
    <name evidence="2" type="ORF">HCU73_08720</name>
</gene>
<proteinExistence type="predicted"/>
<reference evidence="2 3" key="1">
    <citation type="submission" date="2020-04" db="EMBL/GenBank/DDBJ databases">
        <authorList>
            <person name="Yoon J."/>
        </authorList>
    </citation>
    <scope>NUCLEOTIDE SEQUENCE [LARGE SCALE GENOMIC DNA]</scope>
    <source>
        <strain evidence="2 3">KMU-115</strain>
    </source>
</reference>
<dbReference type="RefSeq" id="WP_168623025.1">
    <property type="nucleotide sequence ID" value="NZ_JAAZQQ010000002.1"/>
</dbReference>
<feature type="compositionally biased region" description="Basic and acidic residues" evidence="1">
    <location>
        <begin position="1"/>
        <end position="10"/>
    </location>
</feature>
<name>A0A7X6JXC9_9RHOB</name>
<dbReference type="PROSITE" id="PS51318">
    <property type="entry name" value="TAT"/>
    <property type="match status" value="1"/>
</dbReference>
<keyword evidence="3" id="KW-1185">Reference proteome</keyword>
<organism evidence="2 3">
    <name type="scientific">Roseicyclus persicicus</name>
    <dbReference type="NCBI Taxonomy" id="2650661"/>
    <lineage>
        <taxon>Bacteria</taxon>
        <taxon>Pseudomonadati</taxon>
        <taxon>Pseudomonadota</taxon>
        <taxon>Alphaproteobacteria</taxon>
        <taxon>Rhodobacterales</taxon>
        <taxon>Roseobacteraceae</taxon>
        <taxon>Roseicyclus</taxon>
    </lineage>
</organism>
<accession>A0A7X6JXC9</accession>
<evidence type="ECO:0000313" key="3">
    <source>
        <dbReference type="Proteomes" id="UP000526408"/>
    </source>
</evidence>
<evidence type="ECO:0000313" key="2">
    <source>
        <dbReference type="EMBL" id="NKX44670.1"/>
    </source>
</evidence>
<sequence length="108" mass="11021">MSDTPEDKNAKATQTLDDGQIESRRGVSRRSMLRGFGIGTLGLGAAGVAGCVPTTTTTAYIGSGYTDADNGPIVDPAGFGRGPRRAYRTGITDADNGPIVDAVGFGRG</sequence>
<dbReference type="InterPro" id="IPR006311">
    <property type="entry name" value="TAT_signal"/>
</dbReference>
<dbReference type="AlphaFoldDB" id="A0A7X6JXC9"/>
<dbReference type="Proteomes" id="UP000526408">
    <property type="component" value="Unassembled WGS sequence"/>
</dbReference>
<comment type="caution">
    <text evidence="2">The sequence shown here is derived from an EMBL/GenBank/DDBJ whole genome shotgun (WGS) entry which is preliminary data.</text>
</comment>
<feature type="region of interest" description="Disordered" evidence="1">
    <location>
        <begin position="1"/>
        <end position="28"/>
    </location>
</feature>
<evidence type="ECO:0000256" key="1">
    <source>
        <dbReference type="SAM" id="MobiDB-lite"/>
    </source>
</evidence>